<reference evidence="1 2" key="1">
    <citation type="submission" date="2020-10" db="EMBL/GenBank/DDBJ databases">
        <title>Phylogeny of dyella-like bacteria.</title>
        <authorList>
            <person name="Fu J."/>
        </authorList>
    </citation>
    <scope>NUCLEOTIDE SEQUENCE [LARGE SCALE GENOMIC DNA]</scope>
    <source>
        <strain evidence="1 2">Gsoil3046</strain>
    </source>
</reference>
<name>A0ABW8JML8_9GAMM</name>
<organism evidence="1 2">
    <name type="scientific">Dyella ginsengisoli</name>
    <dbReference type="NCBI Taxonomy" id="363848"/>
    <lineage>
        <taxon>Bacteria</taxon>
        <taxon>Pseudomonadati</taxon>
        <taxon>Pseudomonadota</taxon>
        <taxon>Gammaproteobacteria</taxon>
        <taxon>Lysobacterales</taxon>
        <taxon>Rhodanobacteraceae</taxon>
        <taxon>Dyella</taxon>
    </lineage>
</organism>
<evidence type="ECO:0000313" key="2">
    <source>
        <dbReference type="Proteomes" id="UP001620460"/>
    </source>
</evidence>
<evidence type="ECO:0000313" key="1">
    <source>
        <dbReference type="EMBL" id="MFK2902359.1"/>
    </source>
</evidence>
<comment type="caution">
    <text evidence="1">The sequence shown here is derived from an EMBL/GenBank/DDBJ whole genome shotgun (WGS) entry which is preliminary data.</text>
</comment>
<proteinExistence type="predicted"/>
<keyword evidence="2" id="KW-1185">Reference proteome</keyword>
<sequence>MKRILKLERHLPEFEDGELVRAVMDMEDISSELLKRFGFVEPFDVGQVVLPSVHLGPAARRNASGYEVVHRDQPMQEMTRLQSWKRMEWHGRDKIEVEDFIQRTYRRYPRTYVAGEGVEFTIMARPDGSKVIASPPYHPTEDADSLLMAANLVIEGFAGVEFVRAELLPPLRVPVKRLNWEIFPQGRVPWDQVKKEVDRVTERAPASVKPVIRARVDAVQQYGPDFAAIGRAGFDGYWVFGFTNHGLYVLESRMLDNATYVLDADWQVVSQLTKAEVINSDLAVARLIHDGSWAEKLDRVLRHVLSTKAA</sequence>
<accession>A0ABW8JML8</accession>
<protein>
    <submittedName>
        <fullName evidence="1">Uncharacterized protein</fullName>
    </submittedName>
</protein>
<dbReference type="RefSeq" id="WP_404629491.1">
    <property type="nucleotide sequence ID" value="NZ_JADIKM010000001.1"/>
</dbReference>
<dbReference type="Proteomes" id="UP001620460">
    <property type="component" value="Unassembled WGS sequence"/>
</dbReference>
<gene>
    <name evidence="1" type="ORF">ISP17_00175</name>
</gene>
<dbReference type="EMBL" id="JADIKM010000001">
    <property type="protein sequence ID" value="MFK2902359.1"/>
    <property type="molecule type" value="Genomic_DNA"/>
</dbReference>